<evidence type="ECO:0000256" key="9">
    <source>
        <dbReference type="ARBA" id="ARBA00022842"/>
    </source>
</evidence>
<feature type="domain" description="Pterin-binding" evidence="14">
    <location>
        <begin position="29"/>
        <end position="287"/>
    </location>
</feature>
<evidence type="ECO:0000313" key="16">
    <source>
        <dbReference type="Proteomes" id="UP000198662"/>
    </source>
</evidence>
<evidence type="ECO:0000256" key="3">
    <source>
        <dbReference type="ARBA" id="ARBA00004763"/>
    </source>
</evidence>
<evidence type="ECO:0000256" key="6">
    <source>
        <dbReference type="ARBA" id="ARBA00016919"/>
    </source>
</evidence>
<evidence type="ECO:0000256" key="10">
    <source>
        <dbReference type="ARBA" id="ARBA00022909"/>
    </source>
</evidence>
<evidence type="ECO:0000259" key="14">
    <source>
        <dbReference type="PROSITE" id="PS50972"/>
    </source>
</evidence>
<dbReference type="GO" id="GO:0005829">
    <property type="term" value="C:cytosol"/>
    <property type="evidence" value="ECO:0007669"/>
    <property type="project" value="TreeGrafter"/>
</dbReference>
<evidence type="ECO:0000256" key="5">
    <source>
        <dbReference type="ARBA" id="ARBA00012458"/>
    </source>
</evidence>
<comment type="cofactor">
    <cofactor evidence="2 12">
        <name>Mg(2+)</name>
        <dbReference type="ChEBI" id="CHEBI:18420"/>
    </cofactor>
</comment>
<dbReference type="FunFam" id="3.20.20.20:FF:000006">
    <property type="entry name" value="Dihydropteroate synthase"/>
    <property type="match status" value="1"/>
</dbReference>
<dbReference type="GO" id="GO:0046872">
    <property type="term" value="F:metal ion binding"/>
    <property type="evidence" value="ECO:0007669"/>
    <property type="project" value="UniProtKB-KW"/>
</dbReference>
<dbReference type="Pfam" id="PF00809">
    <property type="entry name" value="Pterin_bind"/>
    <property type="match status" value="1"/>
</dbReference>
<reference evidence="16" key="1">
    <citation type="submission" date="2016-10" db="EMBL/GenBank/DDBJ databases">
        <authorList>
            <person name="Varghese N."/>
            <person name="Submissions S."/>
        </authorList>
    </citation>
    <scope>NUCLEOTIDE SEQUENCE [LARGE SCALE GENOMIC DNA]</scope>
    <source>
        <strain evidence="16">CGMCC 4.3147</strain>
    </source>
</reference>
<evidence type="ECO:0000256" key="8">
    <source>
        <dbReference type="ARBA" id="ARBA00022723"/>
    </source>
</evidence>
<keyword evidence="10 12" id="KW-0289">Folate biosynthesis</keyword>
<dbReference type="GO" id="GO:0046654">
    <property type="term" value="P:tetrahydrofolate biosynthetic process"/>
    <property type="evidence" value="ECO:0007669"/>
    <property type="project" value="UniProtKB-UniPathway"/>
</dbReference>
<feature type="region of interest" description="Disordered" evidence="13">
    <location>
        <begin position="1"/>
        <end position="30"/>
    </location>
</feature>
<comment type="catalytic activity">
    <reaction evidence="1">
        <text>(7,8-dihydropterin-6-yl)methyl diphosphate + 4-aminobenzoate = 7,8-dihydropteroate + diphosphate</text>
        <dbReference type="Rhea" id="RHEA:19949"/>
        <dbReference type="ChEBI" id="CHEBI:17836"/>
        <dbReference type="ChEBI" id="CHEBI:17839"/>
        <dbReference type="ChEBI" id="CHEBI:33019"/>
        <dbReference type="ChEBI" id="CHEBI:72950"/>
        <dbReference type="EC" id="2.5.1.15"/>
    </reaction>
</comment>
<dbReference type="NCBIfam" id="TIGR01496">
    <property type="entry name" value="DHPS"/>
    <property type="match status" value="1"/>
</dbReference>
<dbReference type="UniPathway" id="UPA00077">
    <property type="reaction ID" value="UER00156"/>
</dbReference>
<dbReference type="AlphaFoldDB" id="A0A1G9JAG9"/>
<dbReference type="InterPro" id="IPR011005">
    <property type="entry name" value="Dihydropteroate_synth-like_sf"/>
</dbReference>
<evidence type="ECO:0000256" key="1">
    <source>
        <dbReference type="ARBA" id="ARBA00000012"/>
    </source>
</evidence>
<keyword evidence="9 12" id="KW-0460">Magnesium</keyword>
<dbReference type="InterPro" id="IPR006390">
    <property type="entry name" value="DHP_synth_dom"/>
</dbReference>
<comment type="similarity">
    <text evidence="4 12">Belongs to the DHPS family.</text>
</comment>
<dbReference type="PROSITE" id="PS00793">
    <property type="entry name" value="DHPS_2"/>
    <property type="match status" value="1"/>
</dbReference>
<dbReference type="GO" id="GO:0004156">
    <property type="term" value="F:dihydropteroate synthase activity"/>
    <property type="evidence" value="ECO:0007669"/>
    <property type="project" value="UniProtKB-EC"/>
</dbReference>
<organism evidence="15 16">
    <name type="scientific">Glycomyces sambucus</name>
    <dbReference type="NCBI Taxonomy" id="380244"/>
    <lineage>
        <taxon>Bacteria</taxon>
        <taxon>Bacillati</taxon>
        <taxon>Actinomycetota</taxon>
        <taxon>Actinomycetes</taxon>
        <taxon>Glycomycetales</taxon>
        <taxon>Glycomycetaceae</taxon>
        <taxon>Glycomyces</taxon>
    </lineage>
</organism>
<sequence>MRSVRAPGAGNVDAVTTPHSAPGAGPARPQIMGVLNITPDSFSDGGRYLDFGDAVAHGEQMGAEGADLIDVGGESTRPGAERVDAATETSRVVDVIAALTERGLAVSIDTTRAAVAAAAIGAGASVVNDVSGGLADPDMAGVVADAGVRWVLMHWRGHSSDMQRLAAYENVVADVKAELEDRVEAALDAGVDRDNLILDPGLGFAKSAEHNWRLSAHLDEFVALGYPVLFGSSRKSYLGRLLGDESGKPRPVGQREAATLATSVLAFEAGVWGVRVHDVAGTADARAVWAATRAGR</sequence>
<dbReference type="PANTHER" id="PTHR20941:SF1">
    <property type="entry name" value="FOLIC ACID SYNTHESIS PROTEIN FOL1"/>
    <property type="match status" value="1"/>
</dbReference>
<evidence type="ECO:0000256" key="11">
    <source>
        <dbReference type="ARBA" id="ARBA00030193"/>
    </source>
</evidence>
<dbReference type="EC" id="2.5.1.15" evidence="5 12"/>
<dbReference type="Gene3D" id="3.20.20.20">
    <property type="entry name" value="Dihydropteroate synthase-like"/>
    <property type="match status" value="1"/>
</dbReference>
<keyword evidence="8 12" id="KW-0479">Metal-binding</keyword>
<evidence type="ECO:0000256" key="4">
    <source>
        <dbReference type="ARBA" id="ARBA00009503"/>
    </source>
</evidence>
<dbReference type="InterPro" id="IPR000489">
    <property type="entry name" value="Pterin-binding_dom"/>
</dbReference>
<keyword evidence="7 12" id="KW-0808">Transferase</keyword>
<evidence type="ECO:0000256" key="2">
    <source>
        <dbReference type="ARBA" id="ARBA00001946"/>
    </source>
</evidence>
<comment type="function">
    <text evidence="12">Catalyzes the condensation of para-aminobenzoate (pABA) with 6-hydroxymethyl-7,8-dihydropterin diphosphate (DHPt-PP) to form 7,8-dihydropteroate (H2Pte), the immediate precursor of folate derivatives.</text>
</comment>
<keyword evidence="16" id="KW-1185">Reference proteome</keyword>
<evidence type="ECO:0000313" key="15">
    <source>
        <dbReference type="EMBL" id="SDL34206.1"/>
    </source>
</evidence>
<dbReference type="PROSITE" id="PS50972">
    <property type="entry name" value="PTERIN_BINDING"/>
    <property type="match status" value="1"/>
</dbReference>
<dbReference type="GO" id="GO:0046656">
    <property type="term" value="P:folic acid biosynthetic process"/>
    <property type="evidence" value="ECO:0007669"/>
    <property type="project" value="UniProtKB-KW"/>
</dbReference>
<dbReference type="STRING" id="380244.SAMN05216298_3510"/>
<dbReference type="SUPFAM" id="SSF51717">
    <property type="entry name" value="Dihydropteroate synthetase-like"/>
    <property type="match status" value="1"/>
</dbReference>
<dbReference type="PANTHER" id="PTHR20941">
    <property type="entry name" value="FOLATE SYNTHESIS PROTEINS"/>
    <property type="match status" value="1"/>
</dbReference>
<dbReference type="CDD" id="cd00739">
    <property type="entry name" value="DHPS"/>
    <property type="match status" value="1"/>
</dbReference>
<accession>A0A1G9JAG9</accession>
<proteinExistence type="inferred from homology"/>
<dbReference type="PROSITE" id="PS00792">
    <property type="entry name" value="DHPS_1"/>
    <property type="match status" value="1"/>
</dbReference>
<evidence type="ECO:0000256" key="7">
    <source>
        <dbReference type="ARBA" id="ARBA00022679"/>
    </source>
</evidence>
<evidence type="ECO:0000256" key="13">
    <source>
        <dbReference type="SAM" id="MobiDB-lite"/>
    </source>
</evidence>
<dbReference type="EMBL" id="FNGF01000005">
    <property type="protein sequence ID" value="SDL34206.1"/>
    <property type="molecule type" value="Genomic_DNA"/>
</dbReference>
<protein>
    <recommendedName>
        <fullName evidence="6 12">Dihydropteroate synthase</fullName>
        <shortName evidence="12">DHPS</shortName>
        <ecNumber evidence="5 12">2.5.1.15</ecNumber>
    </recommendedName>
    <alternativeName>
        <fullName evidence="11 12">Dihydropteroate pyrophosphorylase</fullName>
    </alternativeName>
</protein>
<gene>
    <name evidence="15" type="ORF">SAMN05216298_3510</name>
</gene>
<name>A0A1G9JAG9_9ACTN</name>
<evidence type="ECO:0000256" key="12">
    <source>
        <dbReference type="RuleBase" id="RU361205"/>
    </source>
</evidence>
<comment type="pathway">
    <text evidence="3 12">Cofactor biosynthesis; tetrahydrofolate biosynthesis; 7,8-dihydrofolate from 2-amino-4-hydroxy-6-hydroxymethyl-7,8-dihydropteridine diphosphate and 4-aminobenzoate: step 1/2.</text>
</comment>
<dbReference type="InterPro" id="IPR045031">
    <property type="entry name" value="DHP_synth-like"/>
</dbReference>
<dbReference type="Proteomes" id="UP000198662">
    <property type="component" value="Unassembled WGS sequence"/>
</dbReference>